<dbReference type="InterPro" id="IPR039767">
    <property type="entry name" value="RALBP1"/>
</dbReference>
<feature type="compositionally biased region" description="Basic and acidic residues" evidence="3">
    <location>
        <begin position="646"/>
        <end position="660"/>
    </location>
</feature>
<dbReference type="GO" id="GO:0031267">
    <property type="term" value="F:small GTPase binding"/>
    <property type="evidence" value="ECO:0007669"/>
    <property type="project" value="InterPro"/>
</dbReference>
<dbReference type="SMART" id="SM00324">
    <property type="entry name" value="RhoGAP"/>
    <property type="match status" value="1"/>
</dbReference>
<dbReference type="Gene3D" id="1.10.555.10">
    <property type="entry name" value="Rho GTPase activation protein"/>
    <property type="match status" value="1"/>
</dbReference>
<sequence>MDFESPDVEKDFPGLYASEAVGKGQERDVTYSDDEKVSKKELLIGKLKDKKDKKDKGYVAFEGESSEEEMDESRGKNKKSKAPFKFPGKEKKEKAQKNKESVKSKDSKEAKKDAEKDNKDSKKKKESKVKLVKKKKKAEKAEDPIFGVPLATALEKNPSDDGIELPAIVRECLDYIEEHGLTCEGIYRMSGVKSTVQQLRAAYNRHEQVCLSEHGPQVVASLLKQFLRELPDPVLTSELGPKFEEAAAIKDETRRVETIQKLIEQLPTPNRLLLSWVFVHMTNVLRMEKHNKMNLQNVSVVLSPSMQISHRVLHALFSHAPIFFKDVKIIKYVKKIPPDSSRQSLDLPETPAAIEEELSQQEQVLSEIHAELNAGLRDPQKEEQLWEVQRVVTQLKRKLRVLRQVKKVPVEATQADSIEKIDTRLRLPAAVEPTPPQPPPEATATPVVAPPPPAEPAPTKDPAIEHPKATMTTSVPNSQVQATEVPDVSEMEKVVPSISQQPVPKVVRAIPATSLQEPVRVHQEDVIGSGEMHATGDIKEDGYEKAVTEETVLDEATAEILAALRPKPPEEETDPEMQQLRREELELLMQQEELLSLGDELRRKIAAERTEAERLRSEIDEYEKLAKYKQYSVESADGSSSGTEGSESHGDVARVSEQRRSWPRLKNSPGGTLNSIRRGSQVEDEHRGVAQARGGHPAVDPVGRTARDETRAKDVCGRRSCGAAAGPKKSTQSGLRRTLARPRQHGDVARVSEQRRSWPRLKNSPGGTLNSIRRGSQVEDEHRGVAQARGRHPAVDPVGRTARDETRAKDGRPVTGAGARPSSGGHDDGEAGTEPELHALSSSSSSVFAAQPLLPPRSSCLFVARAPRAPFFIGPARRSSSRGARALQIRHRTPSTTRRRRLFTVLLPQYATVEFSTDQAICSSTWCKKEREHRKPGQRFLPEAAYEDIAKEFNSNLQTSKPLKYEEYMEELQRLMRQYEVRTNSRGGVRQKGWWDEEEQAMDLSQKILKEREACVEIKVKIRLLQNDAKMLKV</sequence>
<dbReference type="EMBL" id="JABSTV010001251">
    <property type="protein sequence ID" value="KAH7951510.1"/>
    <property type="molecule type" value="Genomic_DNA"/>
</dbReference>
<keyword evidence="2" id="KW-0175">Coiled coil</keyword>
<dbReference type="Pfam" id="PF00620">
    <property type="entry name" value="RhoGAP"/>
    <property type="match status" value="1"/>
</dbReference>
<organism evidence="5 6">
    <name type="scientific">Rhipicephalus sanguineus</name>
    <name type="common">Brown dog tick</name>
    <name type="synonym">Ixodes sanguineus</name>
    <dbReference type="NCBI Taxonomy" id="34632"/>
    <lineage>
        <taxon>Eukaryota</taxon>
        <taxon>Metazoa</taxon>
        <taxon>Ecdysozoa</taxon>
        <taxon>Arthropoda</taxon>
        <taxon>Chelicerata</taxon>
        <taxon>Arachnida</taxon>
        <taxon>Acari</taxon>
        <taxon>Parasitiformes</taxon>
        <taxon>Ixodida</taxon>
        <taxon>Ixodoidea</taxon>
        <taxon>Ixodidae</taxon>
        <taxon>Rhipicephalinae</taxon>
        <taxon>Rhipicephalus</taxon>
        <taxon>Rhipicephalus</taxon>
    </lineage>
</organism>
<keyword evidence="6" id="KW-1185">Reference proteome</keyword>
<dbReference type="InterPro" id="IPR049041">
    <property type="entry name" value="RalBP1-like_Ral-bd"/>
</dbReference>
<feature type="compositionally biased region" description="Low complexity" evidence="3">
    <location>
        <begin position="634"/>
        <end position="645"/>
    </location>
</feature>
<feature type="region of interest" description="Disordered" evidence="3">
    <location>
        <begin position="1"/>
        <end position="35"/>
    </location>
</feature>
<feature type="compositionally biased region" description="Polar residues" evidence="3">
    <location>
        <begin position="765"/>
        <end position="774"/>
    </location>
</feature>
<gene>
    <name evidence="5" type="ORF">HPB52_010257</name>
</gene>
<feature type="region of interest" description="Disordered" evidence="3">
    <location>
        <begin position="430"/>
        <end position="488"/>
    </location>
</feature>
<feature type="compositionally biased region" description="Basic and acidic residues" evidence="3">
    <location>
        <begin position="24"/>
        <end position="35"/>
    </location>
</feature>
<keyword evidence="1" id="KW-0343">GTPase activation</keyword>
<feature type="domain" description="Rho-GAP" evidence="4">
    <location>
        <begin position="148"/>
        <end position="365"/>
    </location>
</feature>
<evidence type="ECO:0000259" key="4">
    <source>
        <dbReference type="PROSITE" id="PS50238"/>
    </source>
</evidence>
<feature type="coiled-coil region" evidence="2">
    <location>
        <begin position="598"/>
        <end position="625"/>
    </location>
</feature>
<proteinExistence type="predicted"/>
<dbReference type="GO" id="GO:0007264">
    <property type="term" value="P:small GTPase-mediated signal transduction"/>
    <property type="evidence" value="ECO:0007669"/>
    <property type="project" value="InterPro"/>
</dbReference>
<dbReference type="Proteomes" id="UP000821837">
    <property type="component" value="Chromosome 5"/>
</dbReference>
<reference evidence="5" key="1">
    <citation type="journal article" date="2020" name="Cell">
        <title>Large-Scale Comparative Analyses of Tick Genomes Elucidate Their Genetic Diversity and Vector Capacities.</title>
        <authorList>
            <consortium name="Tick Genome and Microbiome Consortium (TIGMIC)"/>
            <person name="Jia N."/>
            <person name="Wang J."/>
            <person name="Shi W."/>
            <person name="Du L."/>
            <person name="Sun Y."/>
            <person name="Zhan W."/>
            <person name="Jiang J.F."/>
            <person name="Wang Q."/>
            <person name="Zhang B."/>
            <person name="Ji P."/>
            <person name="Bell-Sakyi L."/>
            <person name="Cui X.M."/>
            <person name="Yuan T.T."/>
            <person name="Jiang B.G."/>
            <person name="Yang W.F."/>
            <person name="Lam T.T."/>
            <person name="Chang Q.C."/>
            <person name="Ding S.J."/>
            <person name="Wang X.J."/>
            <person name="Zhu J.G."/>
            <person name="Ruan X.D."/>
            <person name="Zhao L."/>
            <person name="Wei J.T."/>
            <person name="Ye R.Z."/>
            <person name="Que T.C."/>
            <person name="Du C.H."/>
            <person name="Zhou Y.H."/>
            <person name="Cheng J.X."/>
            <person name="Dai P.F."/>
            <person name="Guo W.B."/>
            <person name="Han X.H."/>
            <person name="Huang E.J."/>
            <person name="Li L.F."/>
            <person name="Wei W."/>
            <person name="Gao Y.C."/>
            <person name="Liu J.Z."/>
            <person name="Shao H.Z."/>
            <person name="Wang X."/>
            <person name="Wang C.C."/>
            <person name="Yang T.C."/>
            <person name="Huo Q.B."/>
            <person name="Li W."/>
            <person name="Chen H.Y."/>
            <person name="Chen S.E."/>
            <person name="Zhou L.G."/>
            <person name="Ni X.B."/>
            <person name="Tian J.H."/>
            <person name="Sheng Y."/>
            <person name="Liu T."/>
            <person name="Pan Y.S."/>
            <person name="Xia L.Y."/>
            <person name="Li J."/>
            <person name="Zhao F."/>
            <person name="Cao W.C."/>
        </authorList>
    </citation>
    <scope>NUCLEOTIDE SEQUENCE</scope>
    <source>
        <strain evidence="5">Rsan-2018</strain>
    </source>
</reference>
<dbReference type="AlphaFoldDB" id="A0A9D4PR70"/>
<dbReference type="Pfam" id="PF20924">
    <property type="entry name" value="RLIP76_Ral-bd"/>
    <property type="match status" value="1"/>
</dbReference>
<feature type="compositionally biased region" description="Polar residues" evidence="3">
    <location>
        <begin position="669"/>
        <end position="678"/>
    </location>
</feature>
<dbReference type="PANTHER" id="PTHR12783:SF5">
    <property type="entry name" value="RALA-BINDING PROTEIN 1"/>
    <property type="match status" value="1"/>
</dbReference>
<evidence type="ECO:0000313" key="6">
    <source>
        <dbReference type="Proteomes" id="UP000821837"/>
    </source>
</evidence>
<dbReference type="Gene3D" id="1.20.58.90">
    <property type="match status" value="1"/>
</dbReference>
<dbReference type="InterPro" id="IPR000198">
    <property type="entry name" value="RhoGAP_dom"/>
</dbReference>
<feature type="compositionally biased region" description="Basic and acidic residues" evidence="3">
    <location>
        <begin position="744"/>
        <end position="756"/>
    </location>
</feature>
<dbReference type="VEuPathDB" id="VectorBase:RSAN_037771"/>
<evidence type="ECO:0000313" key="5">
    <source>
        <dbReference type="EMBL" id="KAH7951510.1"/>
    </source>
</evidence>
<dbReference type="SUPFAM" id="SSF48350">
    <property type="entry name" value="GTPase activation domain, GAP"/>
    <property type="match status" value="1"/>
</dbReference>
<feature type="region of interest" description="Disordered" evidence="3">
    <location>
        <begin position="50"/>
        <end position="135"/>
    </location>
</feature>
<accession>A0A9D4PR70</accession>
<feature type="region of interest" description="Disordered" evidence="3">
    <location>
        <begin position="632"/>
        <end position="843"/>
    </location>
</feature>
<feature type="compositionally biased region" description="Basic and acidic residues" evidence="3">
    <location>
        <begin position="87"/>
        <end position="120"/>
    </location>
</feature>
<dbReference type="GO" id="GO:0005096">
    <property type="term" value="F:GTPase activator activity"/>
    <property type="evidence" value="ECO:0007669"/>
    <property type="project" value="UniProtKB-KW"/>
</dbReference>
<feature type="compositionally biased region" description="Basic and acidic residues" evidence="3">
    <location>
        <begin position="801"/>
        <end position="812"/>
    </location>
</feature>
<comment type="caution">
    <text evidence="5">The sequence shown here is derived from an EMBL/GenBank/DDBJ whole genome shotgun (WGS) entry which is preliminary data.</text>
</comment>
<feature type="compositionally biased region" description="Polar residues" evidence="3">
    <location>
        <begin position="470"/>
        <end position="482"/>
    </location>
</feature>
<dbReference type="PROSITE" id="PS50238">
    <property type="entry name" value="RHOGAP"/>
    <property type="match status" value="1"/>
</dbReference>
<feature type="compositionally biased region" description="Basic and acidic residues" evidence="3">
    <location>
        <begin position="705"/>
        <end position="717"/>
    </location>
</feature>
<dbReference type="InterPro" id="IPR008936">
    <property type="entry name" value="Rho_GTPase_activation_prot"/>
</dbReference>
<evidence type="ECO:0000256" key="3">
    <source>
        <dbReference type="SAM" id="MobiDB-lite"/>
    </source>
</evidence>
<protein>
    <recommendedName>
        <fullName evidence="4">Rho-GAP domain-containing protein</fullName>
    </recommendedName>
</protein>
<evidence type="ECO:0000256" key="2">
    <source>
        <dbReference type="SAM" id="Coils"/>
    </source>
</evidence>
<evidence type="ECO:0000256" key="1">
    <source>
        <dbReference type="ARBA" id="ARBA00022468"/>
    </source>
</evidence>
<reference evidence="5" key="2">
    <citation type="submission" date="2021-09" db="EMBL/GenBank/DDBJ databases">
        <authorList>
            <person name="Jia N."/>
            <person name="Wang J."/>
            <person name="Shi W."/>
            <person name="Du L."/>
            <person name="Sun Y."/>
            <person name="Zhan W."/>
            <person name="Jiang J."/>
            <person name="Wang Q."/>
            <person name="Zhang B."/>
            <person name="Ji P."/>
            <person name="Sakyi L.B."/>
            <person name="Cui X."/>
            <person name="Yuan T."/>
            <person name="Jiang B."/>
            <person name="Yang W."/>
            <person name="Lam T.T.-Y."/>
            <person name="Chang Q."/>
            <person name="Ding S."/>
            <person name="Wang X."/>
            <person name="Zhu J."/>
            <person name="Ruan X."/>
            <person name="Zhao L."/>
            <person name="Wei J."/>
            <person name="Que T."/>
            <person name="Du C."/>
            <person name="Cheng J."/>
            <person name="Dai P."/>
            <person name="Han X."/>
            <person name="Huang E."/>
            <person name="Gao Y."/>
            <person name="Liu J."/>
            <person name="Shao H."/>
            <person name="Ye R."/>
            <person name="Li L."/>
            <person name="Wei W."/>
            <person name="Wang X."/>
            <person name="Wang C."/>
            <person name="Huo Q."/>
            <person name="Li W."/>
            <person name="Guo W."/>
            <person name="Chen H."/>
            <person name="Chen S."/>
            <person name="Zhou L."/>
            <person name="Zhou L."/>
            <person name="Ni X."/>
            <person name="Tian J."/>
            <person name="Zhou Y."/>
            <person name="Sheng Y."/>
            <person name="Liu T."/>
            <person name="Pan Y."/>
            <person name="Xia L."/>
            <person name="Li J."/>
            <person name="Zhao F."/>
            <person name="Cao W."/>
        </authorList>
    </citation>
    <scope>NUCLEOTIDE SEQUENCE</scope>
    <source>
        <strain evidence="5">Rsan-2018</strain>
        <tissue evidence="5">Larvae</tissue>
    </source>
</reference>
<name>A0A9D4PR70_RHISA</name>
<feature type="compositionally biased region" description="Basic residues" evidence="3">
    <location>
        <begin position="121"/>
        <end position="135"/>
    </location>
</feature>
<dbReference type="PANTHER" id="PTHR12783">
    <property type="entry name" value="RALA BINDING PROTEIN 1 RALBP1"/>
    <property type="match status" value="1"/>
</dbReference>